<evidence type="ECO:0000256" key="6">
    <source>
        <dbReference type="ARBA" id="ARBA00022833"/>
    </source>
</evidence>
<dbReference type="InterPro" id="IPR013856">
    <property type="entry name" value="Peptidase_M4_domain"/>
</dbReference>
<evidence type="ECO:0000256" key="3">
    <source>
        <dbReference type="ARBA" id="ARBA00022723"/>
    </source>
</evidence>
<protein>
    <submittedName>
        <fullName evidence="11">Zinc metalloproteinase / aureolysin</fullName>
        <ecNumber evidence="11">3.4.24.29</ecNumber>
    </submittedName>
</protein>
<dbReference type="Gene3D" id="3.10.170.10">
    <property type="match status" value="1"/>
</dbReference>
<evidence type="ECO:0000259" key="10">
    <source>
        <dbReference type="Pfam" id="PF07504"/>
    </source>
</evidence>
<gene>
    <name evidence="11" type="ORF">MNBD_DELTA03-1112</name>
</gene>
<dbReference type="Gene3D" id="1.10.390.10">
    <property type="entry name" value="Neutral Protease Domain 2"/>
    <property type="match status" value="1"/>
</dbReference>
<dbReference type="Pfam" id="PF02868">
    <property type="entry name" value="Peptidase_M4_C"/>
    <property type="match status" value="1"/>
</dbReference>
<evidence type="ECO:0000256" key="7">
    <source>
        <dbReference type="ARBA" id="ARBA00023049"/>
    </source>
</evidence>
<dbReference type="GO" id="GO:0004222">
    <property type="term" value="F:metalloendopeptidase activity"/>
    <property type="evidence" value="ECO:0007669"/>
    <property type="project" value="InterPro"/>
</dbReference>
<dbReference type="Pfam" id="PF01447">
    <property type="entry name" value="Peptidase_M4"/>
    <property type="match status" value="1"/>
</dbReference>
<evidence type="ECO:0000313" key="11">
    <source>
        <dbReference type="EMBL" id="VAW42472.1"/>
    </source>
</evidence>
<dbReference type="InterPro" id="IPR001570">
    <property type="entry name" value="Peptidase_M4_C_domain"/>
</dbReference>
<feature type="domain" description="Peptidase M4" evidence="8">
    <location>
        <begin position="217"/>
        <end position="315"/>
    </location>
</feature>
<evidence type="ECO:0000256" key="5">
    <source>
        <dbReference type="ARBA" id="ARBA00022801"/>
    </source>
</evidence>
<dbReference type="PRINTS" id="PR00730">
    <property type="entry name" value="THERMOLYSIN"/>
</dbReference>
<dbReference type="CDD" id="cd09597">
    <property type="entry name" value="M4_TLP"/>
    <property type="match status" value="1"/>
</dbReference>
<feature type="domain" description="FTP" evidence="10">
    <location>
        <begin position="72"/>
        <end position="114"/>
    </location>
</feature>
<dbReference type="AlphaFoldDB" id="A0A3B0VTS5"/>
<dbReference type="PANTHER" id="PTHR33794">
    <property type="entry name" value="BACILLOLYSIN"/>
    <property type="match status" value="1"/>
</dbReference>
<organism evidence="11">
    <name type="scientific">hydrothermal vent metagenome</name>
    <dbReference type="NCBI Taxonomy" id="652676"/>
    <lineage>
        <taxon>unclassified sequences</taxon>
        <taxon>metagenomes</taxon>
        <taxon>ecological metagenomes</taxon>
    </lineage>
</organism>
<dbReference type="GO" id="GO:0006508">
    <property type="term" value="P:proteolysis"/>
    <property type="evidence" value="ECO:0007669"/>
    <property type="project" value="UniProtKB-KW"/>
</dbReference>
<accession>A0A3B0VTS5</accession>
<keyword evidence="5 11" id="KW-0378">Hydrolase</keyword>
<dbReference type="Pfam" id="PF07504">
    <property type="entry name" value="FTP"/>
    <property type="match status" value="1"/>
</dbReference>
<reference evidence="11" key="1">
    <citation type="submission" date="2018-06" db="EMBL/GenBank/DDBJ databases">
        <authorList>
            <person name="Zhirakovskaya E."/>
        </authorList>
    </citation>
    <scope>NUCLEOTIDE SEQUENCE</scope>
</reference>
<dbReference type="Gene3D" id="3.10.450.490">
    <property type="match status" value="1"/>
</dbReference>
<name>A0A3B0VTS5_9ZZZZ</name>
<evidence type="ECO:0000256" key="4">
    <source>
        <dbReference type="ARBA" id="ARBA00022729"/>
    </source>
</evidence>
<dbReference type="EMBL" id="UOEX01000446">
    <property type="protein sequence ID" value="VAW42472.1"/>
    <property type="molecule type" value="Genomic_DNA"/>
</dbReference>
<dbReference type="InterPro" id="IPR050728">
    <property type="entry name" value="Zinc_Metalloprotease_M4"/>
</dbReference>
<keyword evidence="4" id="KW-0732">Signal</keyword>
<dbReference type="InterPro" id="IPR023612">
    <property type="entry name" value="Peptidase_M4"/>
</dbReference>
<dbReference type="EC" id="3.4.24.29" evidence="11"/>
<dbReference type="InterPro" id="IPR027268">
    <property type="entry name" value="Peptidase_M4/M1_CTD_sf"/>
</dbReference>
<dbReference type="PANTHER" id="PTHR33794:SF1">
    <property type="entry name" value="BACILLOLYSIN"/>
    <property type="match status" value="1"/>
</dbReference>
<dbReference type="SUPFAM" id="SSF55486">
    <property type="entry name" value="Metalloproteases ('zincins'), catalytic domain"/>
    <property type="match status" value="1"/>
</dbReference>
<evidence type="ECO:0000256" key="2">
    <source>
        <dbReference type="ARBA" id="ARBA00022670"/>
    </source>
</evidence>
<feature type="non-terminal residue" evidence="11">
    <location>
        <position position="431"/>
    </location>
</feature>
<dbReference type="InterPro" id="IPR011096">
    <property type="entry name" value="FTP_domain"/>
</dbReference>
<dbReference type="GO" id="GO:0046872">
    <property type="term" value="F:metal ion binding"/>
    <property type="evidence" value="ECO:0007669"/>
    <property type="project" value="UniProtKB-KW"/>
</dbReference>
<feature type="domain" description="Peptidase M4 C-terminal" evidence="9">
    <location>
        <begin position="319"/>
        <end position="421"/>
    </location>
</feature>
<keyword evidence="6" id="KW-0862">Zinc</keyword>
<evidence type="ECO:0000259" key="9">
    <source>
        <dbReference type="Pfam" id="PF02868"/>
    </source>
</evidence>
<evidence type="ECO:0000259" key="8">
    <source>
        <dbReference type="Pfam" id="PF01447"/>
    </source>
</evidence>
<comment type="similarity">
    <text evidence="1">Belongs to the peptidase M4 family.</text>
</comment>
<keyword evidence="7" id="KW-0482">Metalloprotease</keyword>
<keyword evidence="3" id="KW-0479">Metal-binding</keyword>
<proteinExistence type="inferred from homology"/>
<evidence type="ECO:0000256" key="1">
    <source>
        <dbReference type="ARBA" id="ARBA00009388"/>
    </source>
</evidence>
<sequence length="431" mass="47390">MNERQRKTAERLQLFQAGNRIFWSADGRRPKFIMGLLTTPSTDAPEDISGNFMTENQGLFALPSDFDEETSIVSSEVDAHGCHHLCLAQTVAGLPVYEGSVQIHINENGVVTAFKDNRLSEVPADREAVVGSDEARTKVLGHLTGAVVSVREPQLLIIRNEQGSPRLSWEIEFLLAGELGARISYVDAVNGAILLQISENRGVMKRLTYNAGNSRSLPGVLLMEDEAASDDGVAQAAHDNAARVYEYYKAQFGRKSYDDRDAAIISSVHFGRQYNNAYWSDWYRQMVYGDGDGRLFAPLARALDVVGHEYTHAITARTARFVYAEEAGALDESFADFFGVMISNDGEIVNWLMGEGVYTPLRNGDALRDLADPPACNQPDHMQDMLRLKAGERPDADKNDNGWVHSNSGIPNKAAYLLVAGGKHHGLEIAG</sequence>
<keyword evidence="2" id="KW-0645">Protease</keyword>